<feature type="transmembrane region" description="Helical" evidence="6">
    <location>
        <begin position="443"/>
        <end position="460"/>
    </location>
</feature>
<keyword evidence="3 6" id="KW-0812">Transmembrane</keyword>
<feature type="transmembrane region" description="Helical" evidence="6">
    <location>
        <begin position="44"/>
        <end position="63"/>
    </location>
</feature>
<dbReference type="GO" id="GO:0005886">
    <property type="term" value="C:plasma membrane"/>
    <property type="evidence" value="ECO:0007669"/>
    <property type="project" value="UniProtKB-SubCell"/>
</dbReference>
<accession>A0A1S7FY48</accession>
<dbReference type="Pfam" id="PF01943">
    <property type="entry name" value="Polysacc_synt"/>
    <property type="match status" value="1"/>
</dbReference>
<feature type="transmembrane region" description="Helical" evidence="6">
    <location>
        <begin position="110"/>
        <end position="132"/>
    </location>
</feature>
<keyword evidence="5 6" id="KW-0472">Membrane</keyword>
<feature type="transmembrane region" description="Helical" evidence="6">
    <location>
        <begin position="84"/>
        <end position="104"/>
    </location>
</feature>
<keyword evidence="8" id="KW-1185">Reference proteome</keyword>
<evidence type="ECO:0000256" key="2">
    <source>
        <dbReference type="ARBA" id="ARBA00022475"/>
    </source>
</evidence>
<dbReference type="AlphaFoldDB" id="A0A1S7FY48"/>
<feature type="transmembrane region" description="Helical" evidence="6">
    <location>
        <begin position="387"/>
        <end position="408"/>
    </location>
</feature>
<feature type="transmembrane region" description="Helical" evidence="6">
    <location>
        <begin position="255"/>
        <end position="279"/>
    </location>
</feature>
<evidence type="ECO:0000256" key="5">
    <source>
        <dbReference type="ARBA" id="ARBA00023136"/>
    </source>
</evidence>
<evidence type="ECO:0000313" key="8">
    <source>
        <dbReference type="Proteomes" id="UP000223060"/>
    </source>
</evidence>
<dbReference type="PANTHER" id="PTHR30250">
    <property type="entry name" value="PST FAMILY PREDICTED COLANIC ACID TRANSPORTER"/>
    <property type="match status" value="1"/>
</dbReference>
<gene>
    <name evidence="7" type="ORF">UE46_15865</name>
</gene>
<dbReference type="InterPro" id="IPR002797">
    <property type="entry name" value="Polysacc_synth"/>
</dbReference>
<organism evidence="7 8">
    <name type="scientific">Listeria weihenstephanensis</name>
    <dbReference type="NCBI Taxonomy" id="1006155"/>
    <lineage>
        <taxon>Bacteria</taxon>
        <taxon>Bacillati</taxon>
        <taxon>Bacillota</taxon>
        <taxon>Bacilli</taxon>
        <taxon>Bacillales</taxon>
        <taxon>Listeriaceae</taxon>
        <taxon>Listeria</taxon>
    </lineage>
</organism>
<sequence length="482" mass="55120">MKKNNSTLNKFLSISVGSWIALIIGFISTPIATRLISPDQFGKVSMFLLAAEILGAVALLGADQSFNRFFYDEEEDKRKYLLRTCLKLSLTAFAILSIFVLFFYKEVSHFIFTYTSFWLILLLILFAFLRIISTFASVVIRMQQKGKIFSLKLVLSKSLEFAGILMFAFMIGNKFEVIIYAYIFSMAVVSIIVIVIERDFWNFFKKGTTKIKNNSSAILKYGAPLMITLLMSMLFESIDRIAIKQWADFTEIGLYSAAFKIITILNTLQLNFTAFWVPLSYEKFKKNPNDKRFFREMQVIVSFAMLIIAVLVLMFKGTIVHLLGAEYGGAAQIMPFLIFVPVMYTISEVTVVGINFYKKTKLHILVVGIVCLFGVIGNVLLVPHLGAVGAAISTGFAYILFFSLRTYLASKYFKVGYKLYQLYTCITLLVGYAFYATFSENEIYTFLIGVFLLILFSWIYRQTVKKIWRKMVLILKSFSRIK</sequence>
<evidence type="ECO:0000313" key="7">
    <source>
        <dbReference type="EMBL" id="AQY52343.1"/>
    </source>
</evidence>
<evidence type="ECO:0000256" key="6">
    <source>
        <dbReference type="SAM" id="Phobius"/>
    </source>
</evidence>
<feature type="transmembrane region" description="Helical" evidence="6">
    <location>
        <begin position="336"/>
        <end position="357"/>
    </location>
</feature>
<name>A0A1S7FY48_9LIST</name>
<protein>
    <submittedName>
        <fullName evidence="7">Uncharacterized protein</fullName>
    </submittedName>
</protein>
<keyword evidence="2" id="KW-1003">Cell membrane</keyword>
<feature type="transmembrane region" description="Helical" evidence="6">
    <location>
        <begin position="217"/>
        <end position="235"/>
    </location>
</feature>
<feature type="transmembrane region" description="Helical" evidence="6">
    <location>
        <begin position="299"/>
        <end position="324"/>
    </location>
</feature>
<feature type="transmembrane region" description="Helical" evidence="6">
    <location>
        <begin position="364"/>
        <end position="381"/>
    </location>
</feature>
<dbReference type="PANTHER" id="PTHR30250:SF11">
    <property type="entry name" value="O-ANTIGEN TRANSPORTER-RELATED"/>
    <property type="match status" value="1"/>
</dbReference>
<proteinExistence type="predicted"/>
<feature type="transmembrane region" description="Helical" evidence="6">
    <location>
        <begin position="153"/>
        <end position="171"/>
    </location>
</feature>
<feature type="transmembrane region" description="Helical" evidence="6">
    <location>
        <begin position="177"/>
        <end position="196"/>
    </location>
</feature>
<evidence type="ECO:0000256" key="4">
    <source>
        <dbReference type="ARBA" id="ARBA00022989"/>
    </source>
</evidence>
<dbReference type="EMBL" id="CP011102">
    <property type="protein sequence ID" value="AQY52343.1"/>
    <property type="molecule type" value="Genomic_DNA"/>
</dbReference>
<comment type="subcellular location">
    <subcellularLocation>
        <location evidence="1">Cell membrane</location>
        <topology evidence="1">Multi-pass membrane protein</topology>
    </subcellularLocation>
</comment>
<dbReference type="KEGG" id="lwi:UE46_15865"/>
<dbReference type="RefSeq" id="WP_036061352.1">
    <property type="nucleotide sequence ID" value="NZ_CP011102.1"/>
</dbReference>
<keyword evidence="4 6" id="KW-1133">Transmembrane helix</keyword>
<dbReference type="InterPro" id="IPR050833">
    <property type="entry name" value="Poly_Biosynth_Transport"/>
</dbReference>
<evidence type="ECO:0000256" key="3">
    <source>
        <dbReference type="ARBA" id="ARBA00022692"/>
    </source>
</evidence>
<reference evidence="8" key="1">
    <citation type="submission" date="2015-03" db="EMBL/GenBank/DDBJ databases">
        <authorList>
            <person name="Ferrari E."/>
            <person name="Walter M.C."/>
            <person name="Huptas C."/>
            <person name="Scherer S."/>
            <person name="Mueller-Herbst S."/>
        </authorList>
    </citation>
    <scope>NUCLEOTIDE SEQUENCE [LARGE SCALE GENOMIC DNA]</scope>
    <source>
        <strain evidence="8">LWP01</strain>
    </source>
</reference>
<evidence type="ECO:0000256" key="1">
    <source>
        <dbReference type="ARBA" id="ARBA00004651"/>
    </source>
</evidence>
<feature type="transmembrane region" description="Helical" evidence="6">
    <location>
        <begin position="12"/>
        <end position="32"/>
    </location>
</feature>
<feature type="transmembrane region" description="Helical" evidence="6">
    <location>
        <begin position="420"/>
        <end position="437"/>
    </location>
</feature>
<dbReference type="Proteomes" id="UP000223060">
    <property type="component" value="Chromosome"/>
</dbReference>